<gene>
    <name evidence="1" type="ORF">K4L44_10625</name>
</gene>
<keyword evidence="2" id="KW-1185">Reference proteome</keyword>
<dbReference type="EMBL" id="CP081303">
    <property type="protein sequence ID" value="QZE13043.1"/>
    <property type="molecule type" value="Genomic_DNA"/>
</dbReference>
<reference evidence="1" key="1">
    <citation type="submission" date="2021-08" db="EMBL/GenBank/DDBJ databases">
        <title>Novel anaerobic bacterium isolated from sea squirt in East Sea, Republic of Korea.</title>
        <authorList>
            <person name="Nguyen T.H."/>
            <person name="Li Z."/>
            <person name="Lee Y.-J."/>
            <person name="Ko J."/>
            <person name="Kim S.-G."/>
        </authorList>
    </citation>
    <scope>NUCLEOTIDE SEQUENCE</scope>
    <source>
        <strain evidence="1">KCTC 25031</strain>
    </source>
</reference>
<protein>
    <submittedName>
        <fullName evidence="1">AhpC/TSA family protein</fullName>
    </submittedName>
</protein>
<name>A0AC61NC36_9BACT</name>
<evidence type="ECO:0000313" key="2">
    <source>
        <dbReference type="Proteomes" id="UP000826212"/>
    </source>
</evidence>
<accession>A0AC61NC36</accession>
<proteinExistence type="predicted"/>
<evidence type="ECO:0000313" key="1">
    <source>
        <dbReference type="EMBL" id="QZE13043.1"/>
    </source>
</evidence>
<dbReference type="Proteomes" id="UP000826212">
    <property type="component" value="Chromosome"/>
</dbReference>
<sequence length="373" mass="43092">MRKENTKFAYLLIALFCLLFSSCNKEKRYVIKGDVEGLKDGYIYLQVMGVDGPIKVDSTEVYDNEFTFDGVVKKPTLCYLGQGDNLRGAFIVFVENSKIKIYGDINDIKHVEIKGSKTQESYRAFYLKNDSLESEVKKLRSKYNELLIDPINNEKFITKLSKNVENKENELKNYQVSYITDNASSYVSPYVLSVLSYYLDLTKLENLYYILSPEVRQTYEGYWVENRLKVLKRTQIGAIAPDFSMKSLTGEMVRLSDEYKKNKYTLIDFWASWCSPCRVENPNIVKAYNKYHEAGFGVLGVSLDMNRSSLERVIKQDKIVWMNVTDLNGWKNSVADLYGIKFIPANLLVDRDGRIIARNLRGDALFKKLDELL</sequence>
<organism evidence="1 2">
    <name type="scientific">Halosquirtibacter laminarini</name>
    <dbReference type="NCBI Taxonomy" id="3374600"/>
    <lineage>
        <taxon>Bacteria</taxon>
        <taxon>Pseudomonadati</taxon>
        <taxon>Bacteroidota</taxon>
        <taxon>Bacteroidia</taxon>
        <taxon>Marinilabiliales</taxon>
        <taxon>Prolixibacteraceae</taxon>
        <taxon>Halosquirtibacter</taxon>
    </lineage>
</organism>